<dbReference type="Proteomes" id="UP000249218">
    <property type="component" value="Unassembled WGS sequence"/>
</dbReference>
<reference evidence="3 4" key="1">
    <citation type="journal article" date="2017" name="BMC Biol.">
        <title>Genomic innovations, transcriptional plasticity and gene loss underlying the evolution and divergence of two highly polyphagous and invasive Helicoverpa pest species.</title>
        <authorList>
            <person name="Pearce S.L."/>
            <person name="Clarke D.F."/>
            <person name="East P.D."/>
            <person name="Elfekih S."/>
            <person name="Gordon K.H."/>
            <person name="Jermiin L.S."/>
            <person name="McGaughran A."/>
            <person name="Oakeshott J.G."/>
            <person name="Papanikolaou A."/>
            <person name="Perera O.P."/>
            <person name="Rane R.V."/>
            <person name="Richards S."/>
            <person name="Tay W.T."/>
            <person name="Walsh T.K."/>
            <person name="Anderson A."/>
            <person name="Anderson C.J."/>
            <person name="Asgari S."/>
            <person name="Board P.G."/>
            <person name="Bretschneider A."/>
            <person name="Campbell P.M."/>
            <person name="Chertemps T."/>
            <person name="Christeller J.T."/>
            <person name="Coppin C.W."/>
            <person name="Downes S.J."/>
            <person name="Duan G."/>
            <person name="Farnsworth C.A."/>
            <person name="Good R.T."/>
            <person name="Han L.B."/>
            <person name="Han Y.C."/>
            <person name="Hatje K."/>
            <person name="Horne I."/>
            <person name="Huang Y.P."/>
            <person name="Hughes D.S."/>
            <person name="Jacquin-Joly E."/>
            <person name="James W."/>
            <person name="Jhangiani S."/>
            <person name="Kollmar M."/>
            <person name="Kuwar S.S."/>
            <person name="Li S."/>
            <person name="Liu N.Y."/>
            <person name="Maibeche M.T."/>
            <person name="Miller J.R."/>
            <person name="Montagne N."/>
            <person name="Perry T."/>
            <person name="Qu J."/>
            <person name="Song S.V."/>
            <person name="Sutton G.G."/>
            <person name="Vogel H."/>
            <person name="Walenz B.P."/>
            <person name="Xu W."/>
            <person name="Zhang H.J."/>
            <person name="Zou Z."/>
            <person name="Batterham P."/>
            <person name="Edwards O.R."/>
            <person name="Feyereisen R."/>
            <person name="Gibbs R.A."/>
            <person name="Heckel D.G."/>
            <person name="McGrath A."/>
            <person name="Robin C."/>
            <person name="Scherer S.E."/>
            <person name="Worley K.C."/>
            <person name="Wu Y.D."/>
        </authorList>
    </citation>
    <scope>NUCLEOTIDE SEQUENCE [LARGE SCALE GENOMIC DNA]</scope>
    <source>
        <strain evidence="3">Harm_GR_Male_#8</strain>
        <tissue evidence="3">Whole organism</tissue>
    </source>
</reference>
<accession>A0A2W1BM71</accession>
<gene>
    <name evidence="3" type="primary">HaOG207339</name>
    <name evidence="3" type="ORF">B5X24_HaOG207339</name>
</gene>
<organism evidence="3 4">
    <name type="scientific">Helicoverpa armigera</name>
    <name type="common">Cotton bollworm</name>
    <name type="synonym">Heliothis armigera</name>
    <dbReference type="NCBI Taxonomy" id="29058"/>
    <lineage>
        <taxon>Eukaryota</taxon>
        <taxon>Metazoa</taxon>
        <taxon>Ecdysozoa</taxon>
        <taxon>Arthropoda</taxon>
        <taxon>Hexapoda</taxon>
        <taxon>Insecta</taxon>
        <taxon>Pterygota</taxon>
        <taxon>Neoptera</taxon>
        <taxon>Endopterygota</taxon>
        <taxon>Lepidoptera</taxon>
        <taxon>Glossata</taxon>
        <taxon>Ditrysia</taxon>
        <taxon>Noctuoidea</taxon>
        <taxon>Noctuidae</taxon>
        <taxon>Heliothinae</taxon>
        <taxon>Helicoverpa</taxon>
    </lineage>
</organism>
<protein>
    <submittedName>
        <fullName evidence="3">Uncharacterized protein</fullName>
    </submittedName>
</protein>
<evidence type="ECO:0000256" key="2">
    <source>
        <dbReference type="SAM" id="MobiDB-lite"/>
    </source>
</evidence>
<feature type="compositionally biased region" description="Polar residues" evidence="2">
    <location>
        <begin position="18"/>
        <end position="37"/>
    </location>
</feature>
<feature type="compositionally biased region" description="Basic residues" evidence="2">
    <location>
        <begin position="100"/>
        <end position="113"/>
    </location>
</feature>
<keyword evidence="1" id="KW-0175">Coiled coil</keyword>
<keyword evidence="4" id="KW-1185">Reference proteome</keyword>
<feature type="compositionally biased region" description="Polar residues" evidence="2">
    <location>
        <begin position="116"/>
        <end position="144"/>
    </location>
</feature>
<proteinExistence type="predicted"/>
<dbReference type="EMBL" id="KZ150032">
    <property type="protein sequence ID" value="PZC74714.1"/>
    <property type="molecule type" value="Genomic_DNA"/>
</dbReference>
<dbReference type="AlphaFoldDB" id="A0A2W1BM71"/>
<evidence type="ECO:0000256" key="1">
    <source>
        <dbReference type="SAM" id="Coils"/>
    </source>
</evidence>
<feature type="region of interest" description="Disordered" evidence="2">
    <location>
        <begin position="92"/>
        <end position="169"/>
    </location>
</feature>
<name>A0A2W1BM71_HELAM</name>
<feature type="compositionally biased region" description="Low complexity" evidence="2">
    <location>
        <begin position="145"/>
        <end position="159"/>
    </location>
</feature>
<feature type="coiled-coil region" evidence="1">
    <location>
        <begin position="50"/>
        <end position="84"/>
    </location>
</feature>
<evidence type="ECO:0000313" key="3">
    <source>
        <dbReference type="EMBL" id="PZC74714.1"/>
    </source>
</evidence>
<sequence length="378" mass="43096">MNFFENITFRKKPKDSTKTSLNGTNANSTSIDGSTDSLPDISADDNTLLLQQLKLQIEDLTTKLDAAHEEINYLSLQNNELKRSLREVTSKGDILQKQTAKSKNKITPNKKLRLTTPPSSSQDITPIKQQNDQARTTSTPLKQITLSPSSAQSPQQLTSNDQDVKSKTSQNNKNKLCILNTENKKGSLSIIEDTFSKHFDFCHHIMHNCSTKILVQDIDQKLENFTIRDYCIIFIGQTDVKEENKHLSIINELKDSLCRIKHTNIILCLPTYVTGAPIYNYKAELFGKLLCLAFQNNDSVYLFDTNYYLTLEMFSVTTGKINKLGLKNVYNWILDNILVDLKMLSDNPREINKTLQCNLDNTPEQNKCEDPQDFFRLQ</sequence>
<evidence type="ECO:0000313" key="4">
    <source>
        <dbReference type="Proteomes" id="UP000249218"/>
    </source>
</evidence>
<feature type="region of interest" description="Disordered" evidence="2">
    <location>
        <begin position="13"/>
        <end position="38"/>
    </location>
</feature>